<dbReference type="Proteomes" id="UP000523007">
    <property type="component" value="Unassembled WGS sequence"/>
</dbReference>
<sequence length="43" mass="4612">MATYPAPLASAIQSGLLVLMLASVLPATAVYLREDHDREVDRG</sequence>
<dbReference type="RefSeq" id="WP_281384114.1">
    <property type="nucleotide sequence ID" value="NZ_JACHJT010000001.1"/>
</dbReference>
<evidence type="ECO:0000256" key="1">
    <source>
        <dbReference type="SAM" id="Phobius"/>
    </source>
</evidence>
<protein>
    <submittedName>
        <fullName evidence="2">Uncharacterized protein</fullName>
    </submittedName>
</protein>
<gene>
    <name evidence="2" type="ORF">F4561_004938</name>
</gene>
<dbReference type="EMBL" id="JACHJT010000001">
    <property type="protein sequence ID" value="MBB4934118.1"/>
    <property type="molecule type" value="Genomic_DNA"/>
</dbReference>
<dbReference type="AlphaFoldDB" id="A0A7W7RM62"/>
<keyword evidence="1" id="KW-1133">Transmembrane helix</keyword>
<accession>A0A7W7RM62</accession>
<feature type="transmembrane region" description="Helical" evidence="1">
    <location>
        <begin position="12"/>
        <end position="32"/>
    </location>
</feature>
<proteinExistence type="predicted"/>
<name>A0A7W7RM62_9ACTN</name>
<reference evidence="2 3" key="1">
    <citation type="submission" date="2020-08" db="EMBL/GenBank/DDBJ databases">
        <title>Sequencing the genomes of 1000 actinobacteria strains.</title>
        <authorList>
            <person name="Klenk H.-P."/>
        </authorList>
    </citation>
    <scope>NUCLEOTIDE SEQUENCE [LARGE SCALE GENOMIC DNA]</scope>
    <source>
        <strain evidence="2 3">DSM 102030</strain>
    </source>
</reference>
<evidence type="ECO:0000313" key="3">
    <source>
        <dbReference type="Proteomes" id="UP000523007"/>
    </source>
</evidence>
<organism evidence="2 3">
    <name type="scientific">Lipingzhangella halophila</name>
    <dbReference type="NCBI Taxonomy" id="1783352"/>
    <lineage>
        <taxon>Bacteria</taxon>
        <taxon>Bacillati</taxon>
        <taxon>Actinomycetota</taxon>
        <taxon>Actinomycetes</taxon>
        <taxon>Streptosporangiales</taxon>
        <taxon>Nocardiopsidaceae</taxon>
        <taxon>Lipingzhangella</taxon>
    </lineage>
</organism>
<comment type="caution">
    <text evidence="2">The sequence shown here is derived from an EMBL/GenBank/DDBJ whole genome shotgun (WGS) entry which is preliminary data.</text>
</comment>
<keyword evidence="3" id="KW-1185">Reference proteome</keyword>
<keyword evidence="1" id="KW-0812">Transmembrane</keyword>
<evidence type="ECO:0000313" key="2">
    <source>
        <dbReference type="EMBL" id="MBB4934118.1"/>
    </source>
</evidence>
<keyword evidence="1" id="KW-0472">Membrane</keyword>